<dbReference type="Proteomes" id="UP000642094">
    <property type="component" value="Unassembled WGS sequence"/>
</dbReference>
<sequence>MSAIIFSGSPTTTQNLVPTAALTTLERLLLWASLLFARLNSGKDVPLVEGNTVKQSSYQRFVGSDGTLYLGFTHFIAVSGDFEVGTDKPWTYAIEQNTAVGNTNYNS</sequence>
<accession>A0ABR8A170</accession>
<gene>
    <name evidence="1" type="ORF">H6F41_17140</name>
</gene>
<protein>
    <submittedName>
        <fullName evidence="1">Uncharacterized protein</fullName>
    </submittedName>
</protein>
<dbReference type="EMBL" id="JACJQB010000056">
    <property type="protein sequence ID" value="MBD2189859.1"/>
    <property type="molecule type" value="Genomic_DNA"/>
</dbReference>
<name>A0ABR8A170_9CYAN</name>
<organism evidence="1 2">
    <name type="scientific">Pseudanabaena mucicola FACHB-723</name>
    <dbReference type="NCBI Taxonomy" id="2692860"/>
    <lineage>
        <taxon>Bacteria</taxon>
        <taxon>Bacillati</taxon>
        <taxon>Cyanobacteriota</taxon>
        <taxon>Cyanophyceae</taxon>
        <taxon>Pseudanabaenales</taxon>
        <taxon>Pseudanabaenaceae</taxon>
        <taxon>Pseudanabaena</taxon>
    </lineage>
</organism>
<proteinExistence type="predicted"/>
<comment type="caution">
    <text evidence="1">The sequence shown here is derived from an EMBL/GenBank/DDBJ whole genome shotgun (WGS) entry which is preliminary data.</text>
</comment>
<evidence type="ECO:0000313" key="1">
    <source>
        <dbReference type="EMBL" id="MBD2189859.1"/>
    </source>
</evidence>
<keyword evidence="2" id="KW-1185">Reference proteome</keyword>
<reference evidence="1 2" key="1">
    <citation type="journal article" date="2020" name="ISME J.">
        <title>Comparative genomics reveals insights into cyanobacterial evolution and habitat adaptation.</title>
        <authorList>
            <person name="Chen M.Y."/>
            <person name="Teng W.K."/>
            <person name="Zhao L."/>
            <person name="Hu C.X."/>
            <person name="Zhou Y.K."/>
            <person name="Han B.P."/>
            <person name="Song L.R."/>
            <person name="Shu W.S."/>
        </authorList>
    </citation>
    <scope>NUCLEOTIDE SEQUENCE [LARGE SCALE GENOMIC DNA]</scope>
    <source>
        <strain evidence="1 2">FACHB-723</strain>
    </source>
</reference>
<evidence type="ECO:0000313" key="2">
    <source>
        <dbReference type="Proteomes" id="UP000642094"/>
    </source>
</evidence>